<dbReference type="GO" id="GO:0006826">
    <property type="term" value="P:iron ion transport"/>
    <property type="evidence" value="ECO:0007669"/>
    <property type="project" value="TreeGrafter"/>
</dbReference>
<dbReference type="InterPro" id="IPR013130">
    <property type="entry name" value="Fe3_Rdtase_TM_dom"/>
</dbReference>
<feature type="domain" description="FAD-binding FR-type" evidence="9">
    <location>
        <begin position="209"/>
        <end position="392"/>
    </location>
</feature>
<feature type="compositionally biased region" description="Basic residues" evidence="7">
    <location>
        <begin position="922"/>
        <end position="940"/>
    </location>
</feature>
<keyword evidence="2" id="KW-0813">Transport</keyword>
<dbReference type="SFLD" id="SFLDS00052">
    <property type="entry name" value="Ferric_Reductase_Domain"/>
    <property type="match status" value="1"/>
</dbReference>
<dbReference type="GO" id="GO:0015677">
    <property type="term" value="P:copper ion import"/>
    <property type="evidence" value="ECO:0007669"/>
    <property type="project" value="TreeGrafter"/>
</dbReference>
<comment type="caution">
    <text evidence="10">The sequence shown here is derived from an EMBL/GenBank/DDBJ whole genome shotgun (WGS) entry which is preliminary data.</text>
</comment>
<feature type="transmembrane region" description="Helical" evidence="8">
    <location>
        <begin position="177"/>
        <end position="199"/>
    </location>
</feature>
<dbReference type="InterPro" id="IPR051410">
    <property type="entry name" value="Ferric/Cupric_Reductase"/>
</dbReference>
<dbReference type="GO" id="GO:0006879">
    <property type="term" value="P:intracellular iron ion homeostasis"/>
    <property type="evidence" value="ECO:0007669"/>
    <property type="project" value="TreeGrafter"/>
</dbReference>
<keyword evidence="11" id="KW-1185">Reference proteome</keyword>
<keyword evidence="4 8" id="KW-1133">Transmembrane helix</keyword>
<dbReference type="STRING" id="356882.A0A423WMS3"/>
<dbReference type="PROSITE" id="PS51384">
    <property type="entry name" value="FAD_FR"/>
    <property type="match status" value="1"/>
</dbReference>
<evidence type="ECO:0000313" key="11">
    <source>
        <dbReference type="Proteomes" id="UP000283895"/>
    </source>
</evidence>
<accession>A0A423WMS3</accession>
<dbReference type="Proteomes" id="UP000283895">
    <property type="component" value="Unassembled WGS sequence"/>
</dbReference>
<dbReference type="OrthoDB" id="17725at2759"/>
<evidence type="ECO:0000256" key="1">
    <source>
        <dbReference type="ARBA" id="ARBA00004141"/>
    </source>
</evidence>
<feature type="transmembrane region" description="Helical" evidence="8">
    <location>
        <begin position="105"/>
        <end position="123"/>
    </location>
</feature>
<evidence type="ECO:0000256" key="5">
    <source>
        <dbReference type="ARBA" id="ARBA00023065"/>
    </source>
</evidence>
<evidence type="ECO:0000259" key="9">
    <source>
        <dbReference type="PROSITE" id="PS51384"/>
    </source>
</evidence>
<evidence type="ECO:0000256" key="8">
    <source>
        <dbReference type="SAM" id="Phobius"/>
    </source>
</evidence>
<feature type="compositionally biased region" description="Basic and acidic residues" evidence="7">
    <location>
        <begin position="955"/>
        <end position="964"/>
    </location>
</feature>
<keyword evidence="3 8" id="KW-0812">Transmembrane</keyword>
<feature type="transmembrane region" description="Helical" evidence="8">
    <location>
        <begin position="822"/>
        <end position="844"/>
    </location>
</feature>
<evidence type="ECO:0000256" key="7">
    <source>
        <dbReference type="SAM" id="MobiDB-lite"/>
    </source>
</evidence>
<protein>
    <recommendedName>
        <fullName evidence="9">FAD-binding FR-type domain-containing protein</fullName>
    </recommendedName>
</protein>
<feature type="transmembrane region" description="Helical" evidence="8">
    <location>
        <begin position="237"/>
        <end position="255"/>
    </location>
</feature>
<dbReference type="Pfam" id="PF01794">
    <property type="entry name" value="Ferric_reduct"/>
    <property type="match status" value="1"/>
</dbReference>
<comment type="subcellular location">
    <subcellularLocation>
        <location evidence="1">Membrane</location>
        <topology evidence="1">Multi-pass membrane protein</topology>
    </subcellularLocation>
</comment>
<feature type="transmembrane region" description="Helical" evidence="8">
    <location>
        <begin position="65"/>
        <end position="85"/>
    </location>
</feature>
<dbReference type="InterPro" id="IPR013112">
    <property type="entry name" value="FAD-bd_8"/>
</dbReference>
<dbReference type="InterPro" id="IPR017927">
    <property type="entry name" value="FAD-bd_FR_type"/>
</dbReference>
<name>A0A423WMS3_9PEZI</name>
<dbReference type="CDD" id="cd06186">
    <property type="entry name" value="NOX_Duox_like_FAD_NADP"/>
    <property type="match status" value="1"/>
</dbReference>
<sequence>MQREDPQVSTPRAYEAIDVHIDLEGLPLLGQHETTTNPSIFTRARRRTSYWLGYQPRPLPIVNRVLPSNATSLFIIFWLGLNIFFHIYQVRLLELEYFFCFADRAGYVFIVNLPLLYLLAAKNQPLKLLTGRSYEALNIFHRRVGEFMCFEGVVHFIGMVTWQFALEPDWLTGDTDAWAYFTHPLVVAGIGTFLAYELLYFTSLGSFRQRWYELFLASHVILQVLALIFLYLHFHTARPYVLASLVIFVVDRVIWRLGLKSATLTADLTVLPDGETIMMSANWDKPPSRSGWFPWPRQNIKHGWRPTDHVFLTVPALGRSHALQAHPFTIASAAPPSHQAPREDGGQQTTHCWLNLLIRAHKGFTADLLCYARRHQHVPVRLDGPYGSTHALDMLRAADNAILVAGGSGIAVTFPLVWALLMDDNTQDFDDDGQDDPDTAKRVIVGRREETAKRKVHMLWIIHSDEHRAWIPQEMRDGLVAAGLDLVIPPPTAVSGRPDVVGTVDGWIEEASTDGEQTAVVVSGPDGLNRMVRNTCTEAIAKLEFALVYALYRHQNGKDGSKFSDICLMVIDTRKFPPRTFVKDLEIMPVFAQFQSGFRDLQSLLNLRQSDFYFGEYLSQGDLDLSGRGAETSFETLAFLGLFELVPALADQTNWVKWAKATIEFRQSFRETTPPEATQSAVRTAITIAEGAFGGPWTIPISAMLLSLEPRKSNDRIINEGFKAMFSPAEFDIASLRDMYMDDDTQPELAQFRRLIGDIDRYLSPEETLISSFVALDIWQTISHFPKLIFDSVLYGLSKAGGYVLDVLAKAGALLLSLLLQLLQWTATILVTVTVLVFILSVLIKYFELKENGNQATALLGSHWRSTNTYQTFAYNRTRGAREGQRRDTVTRIPLSRGAGRIITRQTTKLLVKGNASEKRPSGRKRKGARLKRLPGRKGKKGAERKSRSVRRKKLLEGGRFRRR</sequence>
<evidence type="ECO:0000256" key="3">
    <source>
        <dbReference type="ARBA" id="ARBA00022692"/>
    </source>
</evidence>
<reference evidence="10 11" key="1">
    <citation type="submission" date="2015-09" db="EMBL/GenBank/DDBJ databases">
        <title>Host preference determinants of Valsa canker pathogens revealed by comparative genomics.</title>
        <authorList>
            <person name="Yin Z."/>
            <person name="Huang L."/>
        </authorList>
    </citation>
    <scope>NUCLEOTIDE SEQUENCE [LARGE SCALE GENOMIC DNA]</scope>
    <source>
        <strain evidence="10 11">03-1</strain>
    </source>
</reference>
<evidence type="ECO:0000313" key="10">
    <source>
        <dbReference type="EMBL" id="ROW04737.1"/>
    </source>
</evidence>
<dbReference type="SFLD" id="SFLDG01168">
    <property type="entry name" value="Ferric_reductase_subgroup_(FRE"/>
    <property type="match status" value="1"/>
</dbReference>
<evidence type="ECO:0000256" key="6">
    <source>
        <dbReference type="ARBA" id="ARBA00023136"/>
    </source>
</evidence>
<dbReference type="InterPro" id="IPR039261">
    <property type="entry name" value="FNR_nucleotide-bd"/>
</dbReference>
<evidence type="ECO:0000256" key="2">
    <source>
        <dbReference type="ARBA" id="ARBA00022448"/>
    </source>
</evidence>
<feature type="transmembrane region" description="Helical" evidence="8">
    <location>
        <begin position="211"/>
        <end position="231"/>
    </location>
</feature>
<evidence type="ECO:0000256" key="4">
    <source>
        <dbReference type="ARBA" id="ARBA00022989"/>
    </source>
</evidence>
<dbReference type="Gene3D" id="3.40.50.80">
    <property type="entry name" value="Nucleotide-binding domain of ferredoxin-NADP reductase (FNR) module"/>
    <property type="match status" value="1"/>
</dbReference>
<dbReference type="PANTHER" id="PTHR32361:SF28">
    <property type="entry name" value="FRP1P"/>
    <property type="match status" value="1"/>
</dbReference>
<dbReference type="GO" id="GO:0000293">
    <property type="term" value="F:ferric-chelate reductase activity"/>
    <property type="evidence" value="ECO:0007669"/>
    <property type="project" value="TreeGrafter"/>
</dbReference>
<dbReference type="AlphaFoldDB" id="A0A423WMS3"/>
<feature type="transmembrane region" description="Helical" evidence="8">
    <location>
        <begin position="401"/>
        <end position="421"/>
    </location>
</feature>
<dbReference type="Pfam" id="PF08022">
    <property type="entry name" value="FAD_binding_8"/>
    <property type="match status" value="1"/>
</dbReference>
<feature type="region of interest" description="Disordered" evidence="7">
    <location>
        <begin position="913"/>
        <end position="964"/>
    </location>
</feature>
<dbReference type="GO" id="GO:0005886">
    <property type="term" value="C:plasma membrane"/>
    <property type="evidence" value="ECO:0007669"/>
    <property type="project" value="TreeGrafter"/>
</dbReference>
<gene>
    <name evidence="10" type="ORF">VMCG_04812</name>
</gene>
<organism evidence="10 11">
    <name type="scientific">Cytospora schulzeri</name>
    <dbReference type="NCBI Taxonomy" id="448051"/>
    <lineage>
        <taxon>Eukaryota</taxon>
        <taxon>Fungi</taxon>
        <taxon>Dikarya</taxon>
        <taxon>Ascomycota</taxon>
        <taxon>Pezizomycotina</taxon>
        <taxon>Sordariomycetes</taxon>
        <taxon>Sordariomycetidae</taxon>
        <taxon>Diaporthales</taxon>
        <taxon>Cytosporaceae</taxon>
        <taxon>Cytospora</taxon>
    </lineage>
</organism>
<keyword evidence="5" id="KW-0406">Ion transport</keyword>
<proteinExistence type="predicted"/>
<keyword evidence="6 8" id="KW-0472">Membrane</keyword>
<dbReference type="EMBL" id="LKEA01000013">
    <property type="protein sequence ID" value="ROW04737.1"/>
    <property type="molecule type" value="Genomic_DNA"/>
</dbReference>
<dbReference type="SUPFAM" id="SSF52343">
    <property type="entry name" value="Ferredoxin reductase-like, C-terminal NADP-linked domain"/>
    <property type="match status" value="1"/>
</dbReference>
<feature type="transmembrane region" description="Helical" evidence="8">
    <location>
        <begin position="144"/>
        <end position="165"/>
    </location>
</feature>
<dbReference type="PANTHER" id="PTHR32361">
    <property type="entry name" value="FERRIC/CUPRIC REDUCTASE TRANSMEMBRANE COMPONENT"/>
    <property type="match status" value="1"/>
</dbReference>